<protein>
    <submittedName>
        <fullName evidence="2">DUF624 domain-containing protein</fullName>
    </submittedName>
</protein>
<accession>A0ABY5P5A1</accession>
<dbReference type="RefSeq" id="WP_313793254.1">
    <property type="nucleotide sequence ID" value="NZ_CP102453.1"/>
</dbReference>
<name>A0ABY5P5A1_9LACT</name>
<gene>
    <name evidence="2" type="ORF">NRE15_12800</name>
</gene>
<keyword evidence="1" id="KW-0472">Membrane</keyword>
<dbReference type="Pfam" id="PF04854">
    <property type="entry name" value="DUF624"/>
    <property type="match status" value="1"/>
</dbReference>
<evidence type="ECO:0000313" key="2">
    <source>
        <dbReference type="EMBL" id="UUX33751.1"/>
    </source>
</evidence>
<sequence length="216" mass="24893">MNKFVAKISYLFDYVFYVVSIHFLWFIGLCLGLLVFGLVPSTITTFRLARLIQQDSDLAIAKLLTKWWAFFKDDLAKYWKNSLGFSLGAIVLILNYLYLQQSQGFLLGVVFYVTLILMAFYIIALFWFAYLSANHIELSKFDTLKNAVSIPIVYVLEMIVLVVFLAAWYLLVSQLIPGLNIFSWYGVLCLALNYAFGQIVEGNNLKKLNKLWKRMG</sequence>
<dbReference type="InterPro" id="IPR006938">
    <property type="entry name" value="DUF624"/>
</dbReference>
<dbReference type="EMBL" id="CP102453">
    <property type="protein sequence ID" value="UUX33751.1"/>
    <property type="molecule type" value="Genomic_DNA"/>
</dbReference>
<feature type="transmembrane region" description="Helical" evidence="1">
    <location>
        <begin position="105"/>
        <end position="131"/>
    </location>
</feature>
<keyword evidence="1" id="KW-0812">Transmembrane</keyword>
<feature type="transmembrane region" description="Helical" evidence="1">
    <location>
        <begin position="182"/>
        <end position="200"/>
    </location>
</feature>
<keyword evidence="3" id="KW-1185">Reference proteome</keyword>
<keyword evidence="1" id="KW-1133">Transmembrane helix</keyword>
<dbReference type="Proteomes" id="UP001315967">
    <property type="component" value="Chromosome"/>
</dbReference>
<evidence type="ECO:0000313" key="3">
    <source>
        <dbReference type="Proteomes" id="UP001315967"/>
    </source>
</evidence>
<reference evidence="2 3" key="1">
    <citation type="submission" date="2022-08" db="EMBL/GenBank/DDBJ databases">
        <title>Aerococcaceae sp. nov isolated from spoiled eye mask.</title>
        <authorList>
            <person name="Zhou G."/>
            <person name="Xie X.-B."/>
            <person name="Shi Q.-S."/>
            <person name="Wang Y.-S."/>
            <person name="Wen X."/>
            <person name="Peng H."/>
            <person name="Yang X.-J."/>
            <person name="Tao H.-B."/>
            <person name="Huang X.-M."/>
        </authorList>
    </citation>
    <scope>NUCLEOTIDE SEQUENCE [LARGE SCALE GENOMIC DNA]</scope>
    <source>
        <strain evidence="3">DM20194951</strain>
    </source>
</reference>
<evidence type="ECO:0000256" key="1">
    <source>
        <dbReference type="SAM" id="Phobius"/>
    </source>
</evidence>
<feature type="transmembrane region" description="Helical" evidence="1">
    <location>
        <begin position="152"/>
        <end position="170"/>
    </location>
</feature>
<proteinExistence type="predicted"/>
<organism evidence="2 3">
    <name type="scientific">Fundicoccus culcitae</name>
    <dbReference type="NCBI Taxonomy" id="2969821"/>
    <lineage>
        <taxon>Bacteria</taxon>
        <taxon>Bacillati</taxon>
        <taxon>Bacillota</taxon>
        <taxon>Bacilli</taxon>
        <taxon>Lactobacillales</taxon>
        <taxon>Aerococcaceae</taxon>
        <taxon>Fundicoccus</taxon>
    </lineage>
</organism>
<feature type="transmembrane region" description="Helical" evidence="1">
    <location>
        <begin position="82"/>
        <end position="99"/>
    </location>
</feature>
<feature type="transmembrane region" description="Helical" evidence="1">
    <location>
        <begin position="14"/>
        <end position="39"/>
    </location>
</feature>